<dbReference type="Gene3D" id="3.40.50.1220">
    <property type="entry name" value="TPP-binding domain"/>
    <property type="match status" value="1"/>
</dbReference>
<feature type="domain" description="Deacetylase sirtuin-type" evidence="4">
    <location>
        <begin position="1"/>
        <end position="321"/>
    </location>
</feature>
<evidence type="ECO:0000256" key="1">
    <source>
        <dbReference type="ARBA" id="ARBA00023027"/>
    </source>
</evidence>
<evidence type="ECO:0000259" key="4">
    <source>
        <dbReference type="PROSITE" id="PS50305"/>
    </source>
</evidence>
<feature type="chain" id="PRO_5047049123" description="Deacetylase sirtuin-type domain-containing protein" evidence="3">
    <location>
        <begin position="17"/>
        <end position="323"/>
    </location>
</feature>
<sequence length="323" mass="38015">MDVFLILKQFLLTVDAILIGAGAGLSASGGYDFDSHILLKNELPDYYRMGYKTFWYVLEKYWDVTDQNELEYYGFWASQVNLFLYNYSHSFHGNYHYQAKTLQPYKDLYRLLVSERYKYHKQKNNDSSYFIITTNVDHQFQLAGFPDVNILSPQGDFSYLQCSLPCSNATYDSFKYMKKIIDNINRTTMKARLEDIPRCPKCGRRMIPNVRSDDRFIEDLHVFNYVGYNQFIQRNFYSKDSPNNEKKVLLLELGVGYSTPSIIRFPFDKLVKTHKNCVLIRFNKDYPDLPEDPMLNNRVFAIKDDIADLISRLTTELLDNDEI</sequence>
<comment type="caution">
    <text evidence="2">Lacks conserved residue(s) required for the propagation of feature annotation.</text>
</comment>
<proteinExistence type="predicted"/>
<dbReference type="PROSITE" id="PS50305">
    <property type="entry name" value="SIRTUIN"/>
    <property type="match status" value="1"/>
</dbReference>
<feature type="binding site" evidence="2">
    <location>
        <position position="162"/>
    </location>
    <ligand>
        <name>Zn(2+)</name>
        <dbReference type="ChEBI" id="CHEBI:29105"/>
    </ligand>
</feature>
<dbReference type="InterPro" id="IPR026590">
    <property type="entry name" value="Ssirtuin_cat_dom"/>
</dbReference>
<keyword evidence="3" id="KW-0732">Signal</keyword>
<feature type="binding site" evidence="2">
    <location>
        <position position="166"/>
    </location>
    <ligand>
        <name>Zn(2+)</name>
        <dbReference type="ChEBI" id="CHEBI:29105"/>
    </ligand>
</feature>
<gene>
    <name evidence="5" type="ORF">M9Y10_042186</name>
</gene>
<dbReference type="InterPro" id="IPR029035">
    <property type="entry name" value="DHS-like_NAD/FAD-binding_dom"/>
</dbReference>
<evidence type="ECO:0000313" key="6">
    <source>
        <dbReference type="Proteomes" id="UP001470230"/>
    </source>
</evidence>
<dbReference type="SUPFAM" id="SSF52467">
    <property type="entry name" value="DHS-like NAD/FAD-binding domain"/>
    <property type="match status" value="1"/>
</dbReference>
<accession>A0ABR2K6G4</accession>
<dbReference type="EMBL" id="JAPFFF010000007">
    <property type="protein sequence ID" value="KAK8886718.1"/>
    <property type="molecule type" value="Genomic_DNA"/>
</dbReference>
<name>A0ABR2K6G4_9EUKA</name>
<dbReference type="Proteomes" id="UP001470230">
    <property type="component" value="Unassembled WGS sequence"/>
</dbReference>
<keyword evidence="2" id="KW-0862">Zinc</keyword>
<feature type="binding site" evidence="2">
    <location>
        <position position="202"/>
    </location>
    <ligand>
        <name>Zn(2+)</name>
        <dbReference type="ChEBI" id="CHEBI:29105"/>
    </ligand>
</feature>
<keyword evidence="2" id="KW-0479">Metal-binding</keyword>
<organism evidence="5 6">
    <name type="scientific">Tritrichomonas musculus</name>
    <dbReference type="NCBI Taxonomy" id="1915356"/>
    <lineage>
        <taxon>Eukaryota</taxon>
        <taxon>Metamonada</taxon>
        <taxon>Parabasalia</taxon>
        <taxon>Tritrichomonadida</taxon>
        <taxon>Tritrichomonadidae</taxon>
        <taxon>Tritrichomonas</taxon>
    </lineage>
</organism>
<feature type="signal peptide" evidence="3">
    <location>
        <begin position="1"/>
        <end position="16"/>
    </location>
</feature>
<feature type="binding site" evidence="2">
    <location>
        <position position="199"/>
    </location>
    <ligand>
        <name>Zn(2+)</name>
        <dbReference type="ChEBI" id="CHEBI:29105"/>
    </ligand>
</feature>
<evidence type="ECO:0000256" key="2">
    <source>
        <dbReference type="PROSITE-ProRule" id="PRU00236"/>
    </source>
</evidence>
<protein>
    <recommendedName>
        <fullName evidence="4">Deacetylase sirtuin-type domain-containing protein</fullName>
    </recommendedName>
</protein>
<keyword evidence="1" id="KW-0520">NAD</keyword>
<reference evidence="5 6" key="1">
    <citation type="submission" date="2024-04" db="EMBL/GenBank/DDBJ databases">
        <title>Tritrichomonas musculus Genome.</title>
        <authorList>
            <person name="Alves-Ferreira E."/>
            <person name="Grigg M."/>
            <person name="Lorenzi H."/>
            <person name="Galac M."/>
        </authorList>
    </citation>
    <scope>NUCLEOTIDE SEQUENCE [LARGE SCALE GENOMIC DNA]</scope>
    <source>
        <strain evidence="5 6">EAF2021</strain>
    </source>
</reference>
<evidence type="ECO:0000313" key="5">
    <source>
        <dbReference type="EMBL" id="KAK8886718.1"/>
    </source>
</evidence>
<keyword evidence="6" id="KW-1185">Reference proteome</keyword>
<evidence type="ECO:0000256" key="3">
    <source>
        <dbReference type="SAM" id="SignalP"/>
    </source>
</evidence>
<comment type="caution">
    <text evidence="5">The sequence shown here is derived from an EMBL/GenBank/DDBJ whole genome shotgun (WGS) entry which is preliminary data.</text>
</comment>